<evidence type="ECO:0000313" key="2">
    <source>
        <dbReference type="EMBL" id="KAG0593400.1"/>
    </source>
</evidence>
<dbReference type="EMBL" id="CM026421">
    <property type="protein sequence ID" value="KAG0593400.1"/>
    <property type="molecule type" value="Genomic_DNA"/>
</dbReference>
<gene>
    <name evidence="2" type="ORF">KC19_1G326900</name>
</gene>
<accession>A0A8T0JBW1</accession>
<name>A0A8T0JBW1_CERPU</name>
<sequence>MQAWNKLPSRISPNKLESLTSFHQFRVSREVACGGSGQGKHGPSNAGRIHLNPSLKSRMSRDSAHMSEMATNCLMSGADNSAAAAAALSIPQAELCVANAECVTAAELGSAEGLAKWLDERIPAEKPCISSWGVDPRTKRVANLWTELVDGEISLEDSKPPKRTVHVASVKVRNEAGMFLIESHQEMDDGRVRPRNRPLSEKMRPGETVEHACRRGVFEELGPEMGDRDRVEMILETYQREEEERDSFSYPGLLTRYVLHTMVASVRGLPSSDFCTQEDEGKPCNASGTNGAASNGAATNGAATNGAATNGAATNGAATNGAARSGTSVAKASHNGHAHGSGCAVGVKKHYWRWVTDVQLDAIMKKK</sequence>
<dbReference type="PANTHER" id="PTHR36395:SF1">
    <property type="entry name" value="RING-H2 ZINC FINGER PROTEIN"/>
    <property type="match status" value="1"/>
</dbReference>
<keyword evidence="3" id="KW-1185">Reference proteome</keyword>
<dbReference type="Proteomes" id="UP000822688">
    <property type="component" value="Chromosome 1"/>
</dbReference>
<reference evidence="2" key="1">
    <citation type="submission" date="2020-06" db="EMBL/GenBank/DDBJ databases">
        <title>WGS assembly of Ceratodon purpureus strain R40.</title>
        <authorList>
            <person name="Carey S.B."/>
            <person name="Jenkins J."/>
            <person name="Shu S."/>
            <person name="Lovell J.T."/>
            <person name="Sreedasyam A."/>
            <person name="Maumus F."/>
            <person name="Tiley G.P."/>
            <person name="Fernandez-Pozo N."/>
            <person name="Barry K."/>
            <person name="Chen C."/>
            <person name="Wang M."/>
            <person name="Lipzen A."/>
            <person name="Daum C."/>
            <person name="Saski C.A."/>
            <person name="Payton A.C."/>
            <person name="Mcbreen J.C."/>
            <person name="Conrad R.E."/>
            <person name="Kollar L.M."/>
            <person name="Olsson S."/>
            <person name="Huttunen S."/>
            <person name="Landis J.B."/>
            <person name="Wickett N.J."/>
            <person name="Johnson M.G."/>
            <person name="Rensing S.A."/>
            <person name="Grimwood J."/>
            <person name="Schmutz J."/>
            <person name="Mcdaniel S.F."/>
        </authorList>
    </citation>
    <scope>NUCLEOTIDE SEQUENCE</scope>
    <source>
        <strain evidence="2">R40</strain>
    </source>
</reference>
<protein>
    <recommendedName>
        <fullName evidence="4">Nudix hydrolase domain-containing protein</fullName>
    </recommendedName>
</protein>
<dbReference type="AlphaFoldDB" id="A0A8T0JBW1"/>
<evidence type="ECO:0000256" key="1">
    <source>
        <dbReference type="SAM" id="MobiDB-lite"/>
    </source>
</evidence>
<evidence type="ECO:0008006" key="4">
    <source>
        <dbReference type="Google" id="ProtNLM"/>
    </source>
</evidence>
<feature type="region of interest" description="Disordered" evidence="1">
    <location>
        <begin position="188"/>
        <end position="208"/>
    </location>
</feature>
<proteinExistence type="predicted"/>
<evidence type="ECO:0000313" key="3">
    <source>
        <dbReference type="Proteomes" id="UP000822688"/>
    </source>
</evidence>
<feature type="region of interest" description="Disordered" evidence="1">
    <location>
        <begin position="33"/>
        <end position="52"/>
    </location>
</feature>
<dbReference type="PANTHER" id="PTHR36395">
    <property type="entry name" value="RING-H2 ZINC FINGER PROTEIN"/>
    <property type="match status" value="1"/>
</dbReference>
<dbReference type="OrthoDB" id="433924at2759"/>
<organism evidence="2 3">
    <name type="scientific">Ceratodon purpureus</name>
    <name type="common">Fire moss</name>
    <name type="synonym">Dicranum purpureum</name>
    <dbReference type="NCBI Taxonomy" id="3225"/>
    <lineage>
        <taxon>Eukaryota</taxon>
        <taxon>Viridiplantae</taxon>
        <taxon>Streptophyta</taxon>
        <taxon>Embryophyta</taxon>
        <taxon>Bryophyta</taxon>
        <taxon>Bryophytina</taxon>
        <taxon>Bryopsida</taxon>
        <taxon>Dicranidae</taxon>
        <taxon>Pseudoditrichales</taxon>
        <taxon>Ditrichaceae</taxon>
        <taxon>Ceratodon</taxon>
    </lineage>
</organism>
<comment type="caution">
    <text evidence="2">The sequence shown here is derived from an EMBL/GenBank/DDBJ whole genome shotgun (WGS) entry which is preliminary data.</text>
</comment>